<evidence type="ECO:0000256" key="3">
    <source>
        <dbReference type="ARBA" id="ARBA00022989"/>
    </source>
</evidence>
<keyword evidence="4 7" id="KW-0472">Membrane</keyword>
<dbReference type="GO" id="GO:0016020">
    <property type="term" value="C:membrane"/>
    <property type="evidence" value="ECO:0007669"/>
    <property type="project" value="UniProtKB-SubCell"/>
</dbReference>
<feature type="transmembrane region" description="Helical" evidence="7">
    <location>
        <begin position="391"/>
        <end position="410"/>
    </location>
</feature>
<feature type="transmembrane region" description="Helical" evidence="7">
    <location>
        <begin position="40"/>
        <end position="60"/>
    </location>
</feature>
<keyword evidence="3 7" id="KW-1133">Transmembrane helix</keyword>
<dbReference type="GO" id="GO:0008137">
    <property type="term" value="F:NADH dehydrogenase (ubiquinone) activity"/>
    <property type="evidence" value="ECO:0007669"/>
    <property type="project" value="InterPro"/>
</dbReference>
<feature type="transmembrane region" description="Helical" evidence="7">
    <location>
        <begin position="651"/>
        <end position="671"/>
    </location>
</feature>
<accession>A0A369AJF8</accession>
<organism evidence="10 11">
    <name type="scientific">Extensimonas vulgaris</name>
    <dbReference type="NCBI Taxonomy" id="1031594"/>
    <lineage>
        <taxon>Bacteria</taxon>
        <taxon>Pseudomonadati</taxon>
        <taxon>Pseudomonadota</taxon>
        <taxon>Betaproteobacteria</taxon>
        <taxon>Burkholderiales</taxon>
        <taxon>Comamonadaceae</taxon>
        <taxon>Extensimonas</taxon>
    </lineage>
</organism>
<evidence type="ECO:0000256" key="1">
    <source>
        <dbReference type="ARBA" id="ARBA00004127"/>
    </source>
</evidence>
<dbReference type="GO" id="GO:0015990">
    <property type="term" value="P:electron transport coupled proton transport"/>
    <property type="evidence" value="ECO:0007669"/>
    <property type="project" value="TreeGrafter"/>
</dbReference>
<name>A0A369AJF8_9BURK</name>
<feature type="transmembrane region" description="Helical" evidence="7">
    <location>
        <begin position="322"/>
        <end position="348"/>
    </location>
</feature>
<dbReference type="AlphaFoldDB" id="A0A369AJF8"/>
<dbReference type="RefSeq" id="WP_174564688.1">
    <property type="nucleotide sequence ID" value="NZ_QPJU01000005.1"/>
</dbReference>
<evidence type="ECO:0000256" key="5">
    <source>
        <dbReference type="RuleBase" id="RU000320"/>
    </source>
</evidence>
<feature type="transmembrane region" description="Helical" evidence="7">
    <location>
        <begin position="430"/>
        <end position="451"/>
    </location>
</feature>
<evidence type="ECO:0000256" key="4">
    <source>
        <dbReference type="ARBA" id="ARBA00023136"/>
    </source>
</evidence>
<dbReference type="NCBIfam" id="TIGR01974">
    <property type="entry name" value="NDH_I_L"/>
    <property type="match status" value="1"/>
</dbReference>
<dbReference type="GO" id="GO:0042773">
    <property type="term" value="P:ATP synthesis coupled electron transport"/>
    <property type="evidence" value="ECO:0007669"/>
    <property type="project" value="InterPro"/>
</dbReference>
<dbReference type="GO" id="GO:0003954">
    <property type="term" value="F:NADH dehydrogenase activity"/>
    <property type="evidence" value="ECO:0007669"/>
    <property type="project" value="TreeGrafter"/>
</dbReference>
<dbReference type="GO" id="GO:0012505">
    <property type="term" value="C:endomembrane system"/>
    <property type="evidence" value="ECO:0007669"/>
    <property type="project" value="UniProtKB-SubCell"/>
</dbReference>
<feature type="region of interest" description="Disordered" evidence="6">
    <location>
        <begin position="465"/>
        <end position="484"/>
    </location>
</feature>
<dbReference type="Pfam" id="PF00662">
    <property type="entry name" value="Proton_antipo_N"/>
    <property type="match status" value="1"/>
</dbReference>
<dbReference type="InterPro" id="IPR001750">
    <property type="entry name" value="ND/Mrp_TM"/>
</dbReference>
<dbReference type="PANTHER" id="PTHR42829">
    <property type="entry name" value="NADH-UBIQUINONE OXIDOREDUCTASE CHAIN 5"/>
    <property type="match status" value="1"/>
</dbReference>
<keyword evidence="2 5" id="KW-0812">Transmembrane</keyword>
<feature type="transmembrane region" description="Helical" evidence="7">
    <location>
        <begin position="553"/>
        <end position="571"/>
    </location>
</feature>
<dbReference type="PANTHER" id="PTHR42829:SF2">
    <property type="entry name" value="NADH-UBIQUINONE OXIDOREDUCTASE CHAIN 5"/>
    <property type="match status" value="1"/>
</dbReference>
<gene>
    <name evidence="10" type="ORF">DFR45_105169</name>
</gene>
<evidence type="ECO:0000313" key="11">
    <source>
        <dbReference type="Proteomes" id="UP000252174"/>
    </source>
</evidence>
<feature type="compositionally biased region" description="Basic and acidic residues" evidence="6">
    <location>
        <begin position="465"/>
        <end position="476"/>
    </location>
</feature>
<dbReference type="PRINTS" id="PR01435">
    <property type="entry name" value="NPOXDRDTASE5"/>
</dbReference>
<reference evidence="10 11" key="1">
    <citation type="submission" date="2018-07" db="EMBL/GenBank/DDBJ databases">
        <title>Genomic Encyclopedia of Type Strains, Phase IV (KMG-IV): sequencing the most valuable type-strain genomes for metagenomic binning, comparative biology and taxonomic classification.</title>
        <authorList>
            <person name="Goeker M."/>
        </authorList>
    </citation>
    <scope>NUCLEOTIDE SEQUENCE [LARGE SCALE GENOMIC DNA]</scope>
    <source>
        <strain evidence="10 11">DSM 100911</strain>
    </source>
</reference>
<evidence type="ECO:0000256" key="6">
    <source>
        <dbReference type="SAM" id="MobiDB-lite"/>
    </source>
</evidence>
<feature type="transmembrane region" description="Helical" evidence="7">
    <location>
        <begin position="126"/>
        <end position="143"/>
    </location>
</feature>
<feature type="transmembrane region" description="Helical" evidence="7">
    <location>
        <begin position="354"/>
        <end position="371"/>
    </location>
</feature>
<feature type="transmembrane region" description="Helical" evidence="7">
    <location>
        <begin position="94"/>
        <end position="114"/>
    </location>
</feature>
<dbReference type="InterPro" id="IPR018393">
    <property type="entry name" value="NADHpl_OxRdtase_5_subgr"/>
</dbReference>
<feature type="transmembrane region" description="Helical" evidence="7">
    <location>
        <begin position="149"/>
        <end position="168"/>
    </location>
</feature>
<feature type="domain" description="NADH-Ubiquinone oxidoreductase (complex I) chain 5 N-terminal" evidence="9">
    <location>
        <begin position="77"/>
        <end position="127"/>
    </location>
</feature>
<feature type="transmembrane region" description="Helical" evidence="7">
    <location>
        <begin position="189"/>
        <end position="207"/>
    </location>
</feature>
<evidence type="ECO:0000313" key="10">
    <source>
        <dbReference type="EMBL" id="RCX09539.1"/>
    </source>
</evidence>
<dbReference type="Gene3D" id="1.20.5.2700">
    <property type="match status" value="1"/>
</dbReference>
<dbReference type="EMBL" id="QPJU01000005">
    <property type="protein sequence ID" value="RCX09539.1"/>
    <property type="molecule type" value="Genomic_DNA"/>
</dbReference>
<evidence type="ECO:0000256" key="7">
    <source>
        <dbReference type="SAM" id="Phobius"/>
    </source>
</evidence>
<evidence type="ECO:0000259" key="9">
    <source>
        <dbReference type="Pfam" id="PF00662"/>
    </source>
</evidence>
<comment type="caution">
    <text evidence="10">The sequence shown here is derived from an EMBL/GenBank/DDBJ whole genome shotgun (WGS) entry which is preliminary data.</text>
</comment>
<feature type="transmembrane region" description="Helical" evidence="7">
    <location>
        <begin position="488"/>
        <end position="514"/>
    </location>
</feature>
<protein>
    <submittedName>
        <fullName evidence="10">NADH dehydrogenase subunit L</fullName>
    </submittedName>
</protein>
<keyword evidence="11" id="KW-1185">Reference proteome</keyword>
<feature type="transmembrane region" description="Helical" evidence="7">
    <location>
        <begin position="6"/>
        <end position="28"/>
    </location>
</feature>
<evidence type="ECO:0000256" key="2">
    <source>
        <dbReference type="ARBA" id="ARBA00022692"/>
    </source>
</evidence>
<sequence length="674" mass="73979">MSQTLSPAILLAVPLAPLIGAVLVGIFGTSLGGNKIGRRLSHSLAILGVLVAFILSIMTLKSTALEGARFNGTIYTWMVTGGLQMEVGFWVDNLTAMMMVVVTFVSLMVHIYTIGYMAEDEGYDRFFAYISLFTFSMLMLVMSNNLLQLFFGWEAVGLVSYLLIGFWYSKPSAIFANMKAFLVNRVGDFGFILGIGLIAAYAGTLNYGEIFTKAHALAELEFPGTDWMLITVICICLFIGAMGKSAQFPLHVWLPDSMEGPTPISALIHAATMVTAGIFMVARMSPLFELSDTALNFILVIGGITALFMGLLGIIQNDIKRVVAYSTLSQLGYMTVALGASAYSVAVFHLMTHAFFKALLFLGAGSVILGLHHNQDIRWMGGVRKYMPITWITFLLASLALIGTPFFSGFYSKDSIIEAVHASQLPAAGFAHFAVLAGVFITAFYSFRLYFLVFHGKERYDQNPEAHAEDAHAHGHDTHHHAPHESPWVVTVPLVLLAIPSVVSGFLFIGPILFGDFFKDAIFVDLAKHPAMAELAQAFHGPVAMALHGLQAVPFWLALAGVALAYYMYLVNPAVPAAIKRSLHPLYVVMDNKYYLDWINENIIARAARILGTVLWKGGDRAIIDGAVVNGSWKILGWVAGVVRWVQSGYIYHYALFMVLGVFVFMTYFVWLNK</sequence>
<feature type="transmembrane region" description="Helical" evidence="7">
    <location>
        <begin position="294"/>
        <end position="315"/>
    </location>
</feature>
<dbReference type="NCBIfam" id="NF005141">
    <property type="entry name" value="PRK06590.1"/>
    <property type="match status" value="1"/>
</dbReference>
<dbReference type="Proteomes" id="UP000252174">
    <property type="component" value="Unassembled WGS sequence"/>
</dbReference>
<dbReference type="InterPro" id="IPR003945">
    <property type="entry name" value="NU5C-like"/>
</dbReference>
<dbReference type="InterPro" id="IPR001516">
    <property type="entry name" value="Proton_antipo_N"/>
</dbReference>
<proteinExistence type="predicted"/>
<evidence type="ECO:0000259" key="8">
    <source>
        <dbReference type="Pfam" id="PF00361"/>
    </source>
</evidence>
<feature type="domain" description="NADH:quinone oxidoreductase/Mrp antiporter transmembrane" evidence="8">
    <location>
        <begin position="143"/>
        <end position="430"/>
    </location>
</feature>
<dbReference type="Pfam" id="PF00361">
    <property type="entry name" value="Proton_antipo_M"/>
    <property type="match status" value="1"/>
</dbReference>
<comment type="subcellular location">
    <subcellularLocation>
        <location evidence="1">Endomembrane system</location>
        <topology evidence="1">Multi-pass membrane protein</topology>
    </subcellularLocation>
    <subcellularLocation>
        <location evidence="5">Membrane</location>
        <topology evidence="5">Multi-pass membrane protein</topology>
    </subcellularLocation>
</comment>
<feature type="transmembrane region" description="Helical" evidence="7">
    <location>
        <begin position="227"/>
        <end position="243"/>
    </location>
</feature>
<feature type="transmembrane region" description="Helical" evidence="7">
    <location>
        <begin position="264"/>
        <end position="282"/>
    </location>
</feature>
<dbReference type="PRINTS" id="PR01434">
    <property type="entry name" value="NADHDHGNASE5"/>
</dbReference>